<evidence type="ECO:0000313" key="2">
    <source>
        <dbReference type="Proteomes" id="UP000030108"/>
    </source>
</evidence>
<gene>
    <name evidence="1" type="ORF">RSOL_480140</name>
</gene>
<evidence type="ECO:0000313" key="1">
    <source>
        <dbReference type="EMBL" id="EUC63123.1"/>
    </source>
</evidence>
<organism evidence="1 2">
    <name type="scientific">Rhizoctonia solani AG-3 Rhs1AP</name>
    <dbReference type="NCBI Taxonomy" id="1086054"/>
    <lineage>
        <taxon>Eukaryota</taxon>
        <taxon>Fungi</taxon>
        <taxon>Dikarya</taxon>
        <taxon>Basidiomycota</taxon>
        <taxon>Agaricomycotina</taxon>
        <taxon>Agaricomycetes</taxon>
        <taxon>Cantharellales</taxon>
        <taxon>Ceratobasidiaceae</taxon>
        <taxon>Rhizoctonia</taxon>
    </lineage>
</organism>
<protein>
    <submittedName>
        <fullName evidence="1">Uncharacterized protein</fullName>
    </submittedName>
</protein>
<name>X8JJH2_9AGAM</name>
<sequence length="26" mass="3087">MGLFRLKPFRLGLYLIGSPAYRPHWP</sequence>
<dbReference type="EMBL" id="JATN01000316">
    <property type="protein sequence ID" value="EUC63123.1"/>
    <property type="molecule type" value="Genomic_DNA"/>
</dbReference>
<dbReference type="Proteomes" id="UP000030108">
    <property type="component" value="Unassembled WGS sequence"/>
</dbReference>
<comment type="caution">
    <text evidence="1">The sequence shown here is derived from an EMBL/GenBank/DDBJ whole genome shotgun (WGS) entry which is preliminary data.</text>
</comment>
<reference evidence="2" key="1">
    <citation type="journal article" date="2014" name="Genome Announc.">
        <title>Draft genome sequence of the plant-pathogenic soil fungus Rhizoctonia solani anastomosis group 3 strain Rhs1AP.</title>
        <authorList>
            <person name="Cubeta M.A."/>
            <person name="Thomas E."/>
            <person name="Dean R.A."/>
            <person name="Jabaji S."/>
            <person name="Neate S.M."/>
            <person name="Tavantzis S."/>
            <person name="Toda T."/>
            <person name="Vilgalys R."/>
            <person name="Bharathan N."/>
            <person name="Fedorova-Abrams N."/>
            <person name="Pakala S.B."/>
            <person name="Pakala S.M."/>
            <person name="Zafar N."/>
            <person name="Joardar V."/>
            <person name="Losada L."/>
            <person name="Nierman W.C."/>
        </authorList>
    </citation>
    <scope>NUCLEOTIDE SEQUENCE [LARGE SCALE GENOMIC DNA]</scope>
    <source>
        <strain evidence="2">AG-3</strain>
    </source>
</reference>
<proteinExistence type="predicted"/>
<accession>X8JJH2</accession>
<dbReference type="AlphaFoldDB" id="X8JJH2"/>